<dbReference type="PROSITE" id="PS51006">
    <property type="entry name" value="PABS_2"/>
    <property type="match status" value="1"/>
</dbReference>
<keyword evidence="5" id="KW-0812">Transmembrane</keyword>
<evidence type="ECO:0000256" key="3">
    <source>
        <dbReference type="ARBA" id="ARBA00023115"/>
    </source>
</evidence>
<feature type="transmembrane region" description="Helical" evidence="5">
    <location>
        <begin position="164"/>
        <end position="184"/>
    </location>
</feature>
<feature type="transmembrane region" description="Helical" evidence="5">
    <location>
        <begin position="123"/>
        <end position="144"/>
    </location>
</feature>
<feature type="transmembrane region" description="Helical" evidence="5">
    <location>
        <begin position="862"/>
        <end position="882"/>
    </location>
</feature>
<evidence type="ECO:0000259" key="6">
    <source>
        <dbReference type="PROSITE" id="PS51006"/>
    </source>
</evidence>
<accession>A0A8F9TV80</accession>
<gene>
    <name evidence="7" type="ORF">K0B96_03490</name>
</gene>
<dbReference type="InterPro" id="IPR026841">
    <property type="entry name" value="Aur1/Ipt1"/>
</dbReference>
<feature type="transmembrane region" description="Helical" evidence="5">
    <location>
        <begin position="725"/>
        <end position="746"/>
    </location>
</feature>
<feature type="transmembrane region" description="Helical" evidence="5">
    <location>
        <begin position="411"/>
        <end position="432"/>
    </location>
</feature>
<keyword evidence="2 4" id="KW-0808">Transferase</keyword>
<protein>
    <submittedName>
        <fullName evidence="7">Phosphatase PAP2 family protein</fullName>
    </submittedName>
</protein>
<keyword evidence="5" id="KW-0472">Membrane</keyword>
<feature type="transmembrane region" description="Helical" evidence="5">
    <location>
        <begin position="828"/>
        <end position="850"/>
    </location>
</feature>
<dbReference type="GO" id="GO:0016740">
    <property type="term" value="F:transferase activity"/>
    <property type="evidence" value="ECO:0007669"/>
    <property type="project" value="UniProtKB-UniRule"/>
</dbReference>
<evidence type="ECO:0000256" key="5">
    <source>
        <dbReference type="SAM" id="Phobius"/>
    </source>
</evidence>
<evidence type="ECO:0000313" key="8">
    <source>
        <dbReference type="Proteomes" id="UP000825051"/>
    </source>
</evidence>
<dbReference type="KEGG" id="ole:K0B96_03490"/>
<dbReference type="GO" id="GO:0006596">
    <property type="term" value="P:polyamine biosynthetic process"/>
    <property type="evidence" value="ECO:0007669"/>
    <property type="project" value="UniProtKB-UniRule"/>
</dbReference>
<feature type="transmembrane region" description="Helical" evidence="5">
    <location>
        <begin position="518"/>
        <end position="538"/>
    </location>
</feature>
<dbReference type="CDD" id="cd02440">
    <property type="entry name" value="AdoMet_MTases"/>
    <property type="match status" value="1"/>
</dbReference>
<proteinExistence type="inferred from homology"/>
<sequence length="1259" mass="135963">MTRLPRVGIPDDVPAFSLWLRRVLRRPDVWIFLAACVAVPLAMRATHLRFSRFDQLAYSHLADSFGAGIFVAVVVVFMALLLRRVPPVPRRALGITWGVLSLALTAGLLQAFVWTSYRWTSWFLQGLILALFAVSAVLTLVLAVTGLTRWRDIGACARDVGRHWCTLFFYLLTGGYLLSATRLARPEVVDRILLRMDVSFGFNPLEVCASWVAAHPWADALTRCVYPMLGLLIGGVAASLHFARDFAGLRRCLLAILLIALLGNITYWAVPAVGPAYAFPELYRAASTLPRNPALLASLREAALDGPERFITRPDLLRNVMPSLHVAFSLALLAAAWCHRRRLFWLWLPLGLGEIASTLTFSVHYLVDVCAAVPFTIFCWWLADVGIRRFPPTGDPPLPALGAPPAVRRRLGWTLAGSLALSLLVLVLWGKFAPIPPWLAWPAALIVSGLPAWVAFRLFRPARPAPAAVSSAVAPFAGPRAAVPARLLAGAVFFSGGTALILEQVAEKYLSTLVGASRPAATIVLAVYFTGLALGAWLCPRRSVGAVRRLALLELFIGAWAALFAIGFFSADRVLGGWLATTGTSAASLTLVRIALAVIWLLPPTFAMGAELPTLAAVLAGHRDLQGRSLPRYYAINLAGAFAFTFGAPVLLFNTIGANGALWFAALLAAFVGVALWSGLGAVQAAPVAAVTALADTTASLPAKLVPPFHPPAGPRFNLSLVQPILWSFAAGFAFFALEVLWFHLIAAVCGASVYSFSWLLAAVLLALTLAAHDVARRAFTSLPATIGWLVAALAVSNALWPWAGRMLAWFAGLLGLRWFWSGEMFKFAVICLIVLPPAFLLGRIFPLLLDARSDSAHVSRLSVANVLGCVGGALVTGFVLIPAFGAEHTLLGFALLAAAGWLALVLRRSLRLAWVAPGLAGLLLLAVLPPWNRLELTRGFGVYLQPSLSPQARLLWFAEDFQSGFVTVTATPRANGGITKTLLQNGKFEADDAGEVPAQVGFAVVAATHAPTRDRALIIGAGSGQTASVIARLGFGRVDIVDLSPANIAGARAEFAGINAGVFDRANVAVHLEDGRNFLLRAREPYDLIQIELTSVWYAGATNLYSREFYALARDRLAPGGVLVQWVQLHHLSAREIGTILGTARAVFDHVSVWQVGGQACLLASVTPQQFNMVTVSRWLSAPDLAAARDAVRVQDPKNFAIAQLLDAPGVDRLLQRYPGAFGINTDRNRWLEFRTPKYYLSRIDYRDANLRWLESAR</sequence>
<evidence type="ECO:0000313" key="7">
    <source>
        <dbReference type="EMBL" id="QYM79695.1"/>
    </source>
</evidence>
<dbReference type="PANTHER" id="PTHR43317">
    <property type="entry name" value="THERMOSPERMINE SYNTHASE ACAULIS5"/>
    <property type="match status" value="1"/>
</dbReference>
<dbReference type="PANTHER" id="PTHR43317:SF3">
    <property type="entry name" value="BLR2883 PROTEIN"/>
    <property type="match status" value="1"/>
</dbReference>
<feature type="transmembrane region" description="Helical" evidence="5">
    <location>
        <begin position="371"/>
        <end position="390"/>
    </location>
</feature>
<dbReference type="RefSeq" id="WP_220163900.1">
    <property type="nucleotide sequence ID" value="NZ_CP080507.1"/>
</dbReference>
<reference evidence="7" key="1">
    <citation type="submission" date="2021-08" db="EMBL/GenBank/DDBJ databases">
        <title>Genome of a novel bacterium of the phylum Verrucomicrobia, Oleiharenicola sp. KSB-15.</title>
        <authorList>
            <person name="Chung J.-H."/>
            <person name="Ahn J.-H."/>
            <person name="Yoon Y."/>
            <person name="Kim D.-Y."/>
            <person name="An S.-H."/>
            <person name="Park I."/>
            <person name="Yeon J."/>
        </authorList>
    </citation>
    <scope>NUCLEOTIDE SEQUENCE</scope>
    <source>
        <strain evidence="7">KSB-15</strain>
    </source>
</reference>
<feature type="transmembrane region" description="Helical" evidence="5">
    <location>
        <begin position="29"/>
        <end position="45"/>
    </location>
</feature>
<dbReference type="EMBL" id="CP080507">
    <property type="protein sequence ID" value="QYM79695.1"/>
    <property type="molecule type" value="Genomic_DNA"/>
</dbReference>
<feature type="transmembrane region" description="Helical" evidence="5">
    <location>
        <begin position="779"/>
        <end position="797"/>
    </location>
</feature>
<keyword evidence="5" id="KW-1133">Transmembrane helix</keyword>
<feature type="transmembrane region" description="Helical" evidence="5">
    <location>
        <begin position="94"/>
        <end position="117"/>
    </location>
</feature>
<dbReference type="Gene3D" id="3.40.50.150">
    <property type="entry name" value="Vaccinia Virus protein VP39"/>
    <property type="match status" value="1"/>
</dbReference>
<feature type="transmembrane region" description="Helical" evidence="5">
    <location>
        <begin position="633"/>
        <end position="656"/>
    </location>
</feature>
<feature type="transmembrane region" description="Helical" evidence="5">
    <location>
        <begin position="591"/>
        <end position="621"/>
    </location>
</feature>
<feature type="transmembrane region" description="Helical" evidence="5">
    <location>
        <begin position="65"/>
        <end position="82"/>
    </location>
</feature>
<dbReference type="InterPro" id="IPR030374">
    <property type="entry name" value="PABS"/>
</dbReference>
<organism evidence="7 8">
    <name type="scientific">Horticoccus luteus</name>
    <dbReference type="NCBI Taxonomy" id="2862869"/>
    <lineage>
        <taxon>Bacteria</taxon>
        <taxon>Pseudomonadati</taxon>
        <taxon>Verrucomicrobiota</taxon>
        <taxon>Opitutia</taxon>
        <taxon>Opitutales</taxon>
        <taxon>Opitutaceae</taxon>
        <taxon>Horticoccus</taxon>
    </lineage>
</organism>
<feature type="transmembrane region" description="Helical" evidence="5">
    <location>
        <begin position="487"/>
        <end position="506"/>
    </location>
</feature>
<feature type="transmembrane region" description="Helical" evidence="5">
    <location>
        <begin position="252"/>
        <end position="270"/>
    </location>
</feature>
<name>A0A8F9TV80_9BACT</name>
<evidence type="ECO:0000256" key="4">
    <source>
        <dbReference type="PROSITE-ProRule" id="PRU00354"/>
    </source>
</evidence>
<feature type="transmembrane region" description="Helical" evidence="5">
    <location>
        <begin position="752"/>
        <end position="772"/>
    </location>
</feature>
<comment type="caution">
    <text evidence="4">Lacks conserved residue(s) required for the propagation of feature annotation.</text>
</comment>
<feature type="transmembrane region" description="Helical" evidence="5">
    <location>
        <begin position="662"/>
        <end position="683"/>
    </location>
</feature>
<dbReference type="AlphaFoldDB" id="A0A8F9TV80"/>
<dbReference type="SUPFAM" id="SSF53335">
    <property type="entry name" value="S-adenosyl-L-methionine-dependent methyltransferases"/>
    <property type="match status" value="1"/>
</dbReference>
<dbReference type="GO" id="GO:0016020">
    <property type="term" value="C:membrane"/>
    <property type="evidence" value="ECO:0007669"/>
    <property type="project" value="UniProtKB-SubCell"/>
</dbReference>
<feature type="transmembrane region" description="Helical" evidence="5">
    <location>
        <begin position="220"/>
        <end position="240"/>
    </location>
</feature>
<evidence type="ECO:0000256" key="2">
    <source>
        <dbReference type="ARBA" id="ARBA00022679"/>
    </source>
</evidence>
<comment type="similarity">
    <text evidence="1">Belongs to the spermidine/spermine synthase family.</text>
</comment>
<keyword evidence="8" id="KW-1185">Reference proteome</keyword>
<feature type="transmembrane region" description="Helical" evidence="5">
    <location>
        <begin position="550"/>
        <end position="571"/>
    </location>
</feature>
<keyword evidence="3 4" id="KW-0620">Polyamine biosynthesis</keyword>
<feature type="transmembrane region" description="Helical" evidence="5">
    <location>
        <begin position="913"/>
        <end position="932"/>
    </location>
</feature>
<feature type="transmembrane region" description="Helical" evidence="5">
    <location>
        <begin position="889"/>
        <end position="907"/>
    </location>
</feature>
<dbReference type="Proteomes" id="UP000825051">
    <property type="component" value="Chromosome"/>
</dbReference>
<feature type="transmembrane region" description="Helical" evidence="5">
    <location>
        <begin position="438"/>
        <end position="456"/>
    </location>
</feature>
<evidence type="ECO:0000256" key="1">
    <source>
        <dbReference type="ARBA" id="ARBA00007867"/>
    </source>
</evidence>
<feature type="domain" description="PABS" evidence="6">
    <location>
        <begin position="930"/>
        <end position="1179"/>
    </location>
</feature>
<dbReference type="InterPro" id="IPR029063">
    <property type="entry name" value="SAM-dependent_MTases_sf"/>
</dbReference>
<dbReference type="Pfam" id="PF14378">
    <property type="entry name" value="PAP2_3"/>
    <property type="match status" value="1"/>
</dbReference>
<dbReference type="Pfam" id="PF01564">
    <property type="entry name" value="Spermine_synth"/>
    <property type="match status" value="1"/>
</dbReference>